<evidence type="ECO:0000313" key="1">
    <source>
        <dbReference type="EMBL" id="VIO55120.1"/>
    </source>
</evidence>
<proteinExistence type="predicted"/>
<dbReference type="AlphaFoldDB" id="A0A4E9E6I8"/>
<dbReference type="InterPro" id="IPR050317">
    <property type="entry name" value="Plant_Fungal_Acyltransferase"/>
</dbReference>
<dbReference type="EMBL" id="CAAKMV010000111">
    <property type="protein sequence ID" value="VIO55120.1"/>
    <property type="molecule type" value="Genomic_DNA"/>
</dbReference>
<dbReference type="GO" id="GO:0016747">
    <property type="term" value="F:acyltransferase activity, transferring groups other than amino-acyl groups"/>
    <property type="evidence" value="ECO:0007669"/>
    <property type="project" value="TreeGrafter"/>
</dbReference>
<sequence>MVLQTIRRLVLGQTRWAPNYPIDPTDTVLPVFYFDDTPLLRNYVQCSTLRFNDVLDAAMLRESLSQLIALPGWRKLGGRVRMNSKYKLEIHIPKTFSSQQPAFGFHHTTFDTSIDEHPLASRLPKPTPEKPSIHNQHSDFNTFEVPPDTPLCLDDYLKSDHPQLTLHIVSFTDATLVSICWPHIAVDGISLAHIGHAWSISLAGRVSEIPSMLSANDDPMANAGRDSSCTEQHPLEKQQITGWRMYLFAFYYVLDLLWWRTIETKVLFLPKTFVKDLRDQALSSLSKERPAPFVSESDAIVAWLAVAVTSILFPSGSNRPVTIGNAYDLRGRAPSLFPVSNGKGAYIQNAVFPCWAIVPAKKVHNRDEDTLGSIALAVRRSIQEQTTEASIHAQARLTRDSLEVSGIPPMFGDVNQFTIHFASVRADLAESLDFRPAIKSVFRSSERQNPTKSVWAASPGHPVYYHIKCISPNNMLARNYSLITKTSTGDYWINGNYPPEVWKLMESMISDFVPWLHGQGDQRWPRVGSTGGTASHSHHFRGRLCFCTGSPKLYLFGAIAPSCSRALMQPEGDVSARTAGQIHLNISRRKTVTTIED</sequence>
<evidence type="ECO:0008006" key="2">
    <source>
        <dbReference type="Google" id="ProtNLM"/>
    </source>
</evidence>
<dbReference type="Gene3D" id="3.30.559.10">
    <property type="entry name" value="Chloramphenicol acetyltransferase-like domain"/>
    <property type="match status" value="2"/>
</dbReference>
<protein>
    <recommendedName>
        <fullName evidence="2">Lysr family regulatory protein</fullName>
    </recommendedName>
</protein>
<dbReference type="PANTHER" id="PTHR31642">
    <property type="entry name" value="TRICHOTHECENE 3-O-ACETYLTRANSFERASE"/>
    <property type="match status" value="1"/>
</dbReference>
<name>A0A4E9E6I8_GIBZA</name>
<organism evidence="1">
    <name type="scientific">Gibberella zeae</name>
    <name type="common">Wheat head blight fungus</name>
    <name type="synonym">Fusarium graminearum</name>
    <dbReference type="NCBI Taxonomy" id="5518"/>
    <lineage>
        <taxon>Eukaryota</taxon>
        <taxon>Fungi</taxon>
        <taxon>Dikarya</taxon>
        <taxon>Ascomycota</taxon>
        <taxon>Pezizomycotina</taxon>
        <taxon>Sordariomycetes</taxon>
        <taxon>Hypocreomycetidae</taxon>
        <taxon>Hypocreales</taxon>
        <taxon>Nectriaceae</taxon>
        <taxon>Fusarium</taxon>
    </lineage>
</organism>
<dbReference type="InterPro" id="IPR023213">
    <property type="entry name" value="CAT-like_dom_sf"/>
</dbReference>
<dbReference type="PANTHER" id="PTHR31642:SF294">
    <property type="entry name" value="ACETYLTRANSFERASE MATC1"/>
    <property type="match status" value="1"/>
</dbReference>
<accession>A0A4E9E6I8</accession>
<gene>
    <name evidence="1" type="ORF">FUG_LOCUS145307</name>
</gene>
<reference evidence="1" key="1">
    <citation type="submission" date="2019-04" db="EMBL/GenBank/DDBJ databases">
        <authorList>
            <person name="Melise S."/>
            <person name="Noan J."/>
            <person name="Okalmin O."/>
        </authorList>
    </citation>
    <scope>NUCLEOTIDE SEQUENCE</scope>
    <source>
        <strain evidence="1">FN9</strain>
    </source>
</reference>